<feature type="compositionally biased region" description="Polar residues" evidence="2">
    <location>
        <begin position="1"/>
        <end position="11"/>
    </location>
</feature>
<dbReference type="PANTHER" id="PTHR34035">
    <property type="entry name" value="TESTIS-EXPRESSED PROTEIN 47"/>
    <property type="match status" value="1"/>
</dbReference>
<feature type="region of interest" description="Disordered" evidence="2">
    <location>
        <begin position="389"/>
        <end position="409"/>
    </location>
</feature>
<feature type="compositionally biased region" description="Polar residues" evidence="2">
    <location>
        <begin position="139"/>
        <end position="153"/>
    </location>
</feature>
<dbReference type="Proteomes" id="UP000193411">
    <property type="component" value="Unassembled WGS sequence"/>
</dbReference>
<comment type="caution">
    <text evidence="3">The sequence shown here is derived from an EMBL/GenBank/DDBJ whole genome shotgun (WGS) entry which is preliminary data.</text>
</comment>
<gene>
    <name evidence="3" type="ORF">BCR44DRAFT_1423211</name>
</gene>
<dbReference type="OrthoDB" id="548795at2759"/>
<dbReference type="AlphaFoldDB" id="A0A1Y2I442"/>
<accession>A0A1Y2I442</accession>
<keyword evidence="4" id="KW-1185">Reference proteome</keyword>
<dbReference type="PANTHER" id="PTHR34035:SF1">
    <property type="entry name" value="TESTIS-EXPRESSED PROTEIN 47"/>
    <property type="match status" value="1"/>
</dbReference>
<dbReference type="Pfam" id="PF24787">
    <property type="entry name" value="TEX47"/>
    <property type="match status" value="1"/>
</dbReference>
<reference evidence="3 4" key="1">
    <citation type="submission" date="2016-07" db="EMBL/GenBank/DDBJ databases">
        <title>Pervasive Adenine N6-methylation of Active Genes in Fungi.</title>
        <authorList>
            <consortium name="DOE Joint Genome Institute"/>
            <person name="Mondo S.J."/>
            <person name="Dannebaum R.O."/>
            <person name="Kuo R.C."/>
            <person name="Labutti K."/>
            <person name="Haridas S."/>
            <person name="Kuo A."/>
            <person name="Salamov A."/>
            <person name="Ahrendt S.R."/>
            <person name="Lipzen A."/>
            <person name="Sullivan W."/>
            <person name="Andreopoulos W.B."/>
            <person name="Clum A."/>
            <person name="Lindquist E."/>
            <person name="Daum C."/>
            <person name="Ramamoorthy G.K."/>
            <person name="Gryganskyi A."/>
            <person name="Culley D."/>
            <person name="Magnuson J.K."/>
            <person name="James T.Y."/>
            <person name="O'Malley M.A."/>
            <person name="Stajich J.E."/>
            <person name="Spatafora J.W."/>
            <person name="Visel A."/>
            <person name="Grigoriev I.V."/>
        </authorList>
    </citation>
    <scope>NUCLEOTIDE SEQUENCE [LARGE SCALE GENOMIC DNA]</scope>
    <source>
        <strain evidence="3 4">PL171</strain>
    </source>
</reference>
<keyword evidence="1" id="KW-0175">Coiled coil</keyword>
<name>A0A1Y2I442_9FUNG</name>
<feature type="coiled-coil region" evidence="1">
    <location>
        <begin position="223"/>
        <end position="250"/>
    </location>
</feature>
<dbReference type="InterPro" id="IPR055308">
    <property type="entry name" value="TEX47-like"/>
</dbReference>
<organism evidence="3 4">
    <name type="scientific">Catenaria anguillulae PL171</name>
    <dbReference type="NCBI Taxonomy" id="765915"/>
    <lineage>
        <taxon>Eukaryota</taxon>
        <taxon>Fungi</taxon>
        <taxon>Fungi incertae sedis</taxon>
        <taxon>Blastocladiomycota</taxon>
        <taxon>Blastocladiomycetes</taxon>
        <taxon>Blastocladiales</taxon>
        <taxon>Catenariaceae</taxon>
        <taxon>Catenaria</taxon>
    </lineage>
</organism>
<evidence type="ECO:0000313" key="4">
    <source>
        <dbReference type="Proteomes" id="UP000193411"/>
    </source>
</evidence>
<evidence type="ECO:0000313" key="3">
    <source>
        <dbReference type="EMBL" id="ORZ41630.1"/>
    </source>
</evidence>
<proteinExistence type="predicted"/>
<evidence type="ECO:0000256" key="1">
    <source>
        <dbReference type="SAM" id="Coils"/>
    </source>
</evidence>
<evidence type="ECO:0000256" key="2">
    <source>
        <dbReference type="SAM" id="MobiDB-lite"/>
    </source>
</evidence>
<feature type="compositionally biased region" description="Gly residues" evidence="2">
    <location>
        <begin position="397"/>
        <end position="406"/>
    </location>
</feature>
<feature type="region of interest" description="Disordered" evidence="2">
    <location>
        <begin position="139"/>
        <end position="163"/>
    </location>
</feature>
<feature type="region of interest" description="Disordered" evidence="2">
    <location>
        <begin position="1"/>
        <end position="45"/>
    </location>
</feature>
<protein>
    <submittedName>
        <fullName evidence="3">Uncharacterized protein</fullName>
    </submittedName>
</protein>
<sequence>MAQPQPASGPNPTAAGAAASVGQLLAAGNDPSTINDGAGQEEPTQPANRLERILMDNNSARIFVYRAVVVSQLLPNSPTVSPQVISSHYQSLFKSLQSDTKAVSGVLVVLPSVALHLVEGPRDVIMAYLRDLDDTCHQNTGANTRKAPTNSGTVVPADGQDSSSLLGKPDPIFSASRLISVQDDVQRVFPFWVSRVIDPSKAAANASTARGGAATAAIDPITLAATEIAAAELQQQQQQQQLQQQQQMQQQRSVSTPGGVIKSPDDLVDLSTITSASRVSRGLIQLGTRLASVSKSDLKSFLDQVLTSGMLGNATGESYIPPVGVLLNLVADSGLPTARDWLAVFDPEGANPLALEYVTAMDDQQVWPMPRWAYLGGIKAVTSALESKNAPPSSGTVVGGGAGQGGLPQSASNAALNEASGAAAAKAAV</sequence>
<dbReference type="EMBL" id="MCFL01000001">
    <property type="protein sequence ID" value="ORZ41630.1"/>
    <property type="molecule type" value="Genomic_DNA"/>
</dbReference>